<dbReference type="AlphaFoldDB" id="A0AAE8EK43"/>
<protein>
    <recommendedName>
        <fullName evidence="1">Bacterial shufflon protein N-terminal domain-containing protein</fullName>
    </recommendedName>
</protein>
<sequence>MNKHKKGFSLLEIILVLGIGAATAFMKFQDMKNDQEGIMANTVGSQMKQMGEAVNRYISIRYDKLSTLSSSSSQTSDPGPRICSAAGCEITYQTLINEGLLPAGNKGVNTQKSSYKILLKRSGTSPNYVVNGLITTTLPWIEGSRVRYDLLGRAMQAAGIDSGMTQSSTVASGSGGQWTENQNSYAGINSAGLLAYRVGYDSAMYSVYLRRDGTLPMTGDLNMDGNDINNIGDMTASGTATATTLKSTGATSVGSTLTVAGASSLKGAASLGSTLTVAGASTYTGVMTVNNNINASGTITAGGQFIGHNTAGDKFSIGSGNTNAYEFRLDAAKPLTIWRNGGEAAEERLLVSGSQRNLGDLKIVASGSATGSITSSGNITSGGTVAAQYLQPTSTVVAEAACSATGAISKDSTGAILSCQSGTWKGFSKTNKLQPLYVGTVPNCNNKVVSTNPTHLNCSTEFIGYAILPD</sequence>
<accession>A0AAE8EK43</accession>
<organism evidence="2 3">
    <name type="scientific">Brenneria goodwinii</name>
    <dbReference type="NCBI Taxonomy" id="1109412"/>
    <lineage>
        <taxon>Bacteria</taxon>
        <taxon>Pseudomonadati</taxon>
        <taxon>Pseudomonadota</taxon>
        <taxon>Gammaproteobacteria</taxon>
        <taxon>Enterobacterales</taxon>
        <taxon>Pectobacteriaceae</taxon>
        <taxon>Brenneria</taxon>
    </lineage>
</organism>
<dbReference type="GeneID" id="70905401"/>
<dbReference type="KEGG" id="bgj:AWC36_01260"/>
<gene>
    <name evidence="2" type="ORF">BIY26_23160</name>
</gene>
<dbReference type="EMBL" id="MJLX01000143">
    <property type="protein sequence ID" value="RLM15351.1"/>
    <property type="molecule type" value="Genomic_DNA"/>
</dbReference>
<proteinExistence type="predicted"/>
<reference evidence="2 3" key="1">
    <citation type="submission" date="2016-09" db="EMBL/GenBank/DDBJ databases">
        <authorList>
            <person name="Doonan J."/>
            <person name="Pachebat J.A."/>
            <person name="Golyshin P.N."/>
            <person name="Denman S."/>
            <person name="Mcdonald J.E."/>
        </authorList>
    </citation>
    <scope>NUCLEOTIDE SEQUENCE [LARGE SCALE GENOMIC DNA]</scope>
    <source>
        <strain evidence="2 3">FRB141</strain>
    </source>
</reference>
<dbReference type="Proteomes" id="UP000285972">
    <property type="component" value="Unassembled WGS sequence"/>
</dbReference>
<dbReference type="RefSeq" id="WP_095833359.1">
    <property type="nucleotide sequence ID" value="NZ_CP014137.1"/>
</dbReference>
<comment type="caution">
    <text evidence="2">The sequence shown here is derived from an EMBL/GenBank/DDBJ whole genome shotgun (WGS) entry which is preliminary data.</text>
</comment>
<name>A0AAE8EK43_9GAMM</name>
<dbReference type="InterPro" id="IPR007001">
    <property type="entry name" value="Shufflon_N"/>
</dbReference>
<dbReference type="Pfam" id="PF04917">
    <property type="entry name" value="Shufflon_N"/>
    <property type="match status" value="1"/>
</dbReference>
<evidence type="ECO:0000313" key="2">
    <source>
        <dbReference type="EMBL" id="RLM15351.1"/>
    </source>
</evidence>
<feature type="domain" description="Bacterial shufflon protein N-terminal" evidence="1">
    <location>
        <begin position="361"/>
        <end position="422"/>
    </location>
</feature>
<evidence type="ECO:0000259" key="1">
    <source>
        <dbReference type="Pfam" id="PF04917"/>
    </source>
</evidence>
<evidence type="ECO:0000313" key="3">
    <source>
        <dbReference type="Proteomes" id="UP000285972"/>
    </source>
</evidence>